<dbReference type="Pfam" id="PF02636">
    <property type="entry name" value="Methyltransf_28"/>
    <property type="match status" value="1"/>
</dbReference>
<dbReference type="SUPFAM" id="SSF53335">
    <property type="entry name" value="S-adenosyl-L-methionine-dependent methyltransferases"/>
    <property type="match status" value="1"/>
</dbReference>
<dbReference type="InterPro" id="IPR003788">
    <property type="entry name" value="NDUFAF7"/>
</dbReference>
<dbReference type="GO" id="GO:0035243">
    <property type="term" value="F:protein-arginine omega-N symmetric methyltransferase activity"/>
    <property type="evidence" value="ECO:0007669"/>
    <property type="project" value="TreeGrafter"/>
</dbReference>
<accession>A0A160V801</accession>
<protein>
    <submittedName>
        <fullName evidence="5">COG1565: Uncharacterized conserved protein</fullName>
    </submittedName>
</protein>
<evidence type="ECO:0000256" key="2">
    <source>
        <dbReference type="ARBA" id="ARBA00022603"/>
    </source>
</evidence>
<dbReference type="GO" id="GO:0005739">
    <property type="term" value="C:mitochondrion"/>
    <property type="evidence" value="ECO:0007669"/>
    <property type="project" value="UniProtKB-SubCell"/>
</dbReference>
<evidence type="ECO:0000256" key="4">
    <source>
        <dbReference type="ARBA" id="ARBA00023128"/>
    </source>
</evidence>
<name>A0A160V801_9ZZZZ</name>
<dbReference type="Gene3D" id="3.40.50.12710">
    <property type="match status" value="1"/>
</dbReference>
<keyword evidence="3" id="KW-0808">Transferase</keyword>
<gene>
    <name evidence="5" type="ORF">MGWOODY_Clf176</name>
</gene>
<comment type="subcellular location">
    <subcellularLocation>
        <location evidence="1">Mitochondrion</location>
    </subcellularLocation>
</comment>
<sequence length="426" mass="46661">MAPLILSPTIESSLRLMSAESEVRRRIQERGKITFAEFIEIALYWPQGGYYSGREPVGAQGDYYTSPAVHPAFGALLAVQLFQMWREMGSPAVFTVLELGAGNGLLCRDITSYAKEMPRGFAAALRYLCLDRRSPETLEAGTTGTGRILSDGLPFKGLEGCILSNEYLDAFAVHQVNMTSNGLKEVYVGLERDDLVEVTGELSDPALARRFTDLGAVLVEGQTAEVNLSLDEWAQDVSAALEHGFVLTIDYGRLASELYSMELRPRGTLTTFHRHTQTDAPLQRIGRQDMTAQVDFTTVMQAGRRAGLETLGFSTQGRFLSNLGLPHLRRHLTGLDLPRSQIAANNTGMLDLARPGGLGDFKVLVQGKNAGTPALWGLQDTQSEDAVVLETNVPLLDVSHIDLMEGRYPNTALEFDWDPMSSGDTT</sequence>
<dbReference type="InterPro" id="IPR038375">
    <property type="entry name" value="NDUFAF7_sf"/>
</dbReference>
<dbReference type="PANTHER" id="PTHR12049">
    <property type="entry name" value="PROTEIN ARGININE METHYLTRANSFERASE NDUFAF7, MITOCHONDRIAL"/>
    <property type="match status" value="1"/>
</dbReference>
<proteinExistence type="predicted"/>
<organism evidence="5">
    <name type="scientific">hydrothermal vent metagenome</name>
    <dbReference type="NCBI Taxonomy" id="652676"/>
    <lineage>
        <taxon>unclassified sequences</taxon>
        <taxon>metagenomes</taxon>
        <taxon>ecological metagenomes</taxon>
    </lineage>
</organism>
<evidence type="ECO:0000256" key="3">
    <source>
        <dbReference type="ARBA" id="ARBA00022679"/>
    </source>
</evidence>
<dbReference type="GO" id="GO:0032259">
    <property type="term" value="P:methylation"/>
    <property type="evidence" value="ECO:0007669"/>
    <property type="project" value="UniProtKB-KW"/>
</dbReference>
<dbReference type="AlphaFoldDB" id="A0A160V801"/>
<evidence type="ECO:0000256" key="1">
    <source>
        <dbReference type="ARBA" id="ARBA00004173"/>
    </source>
</evidence>
<reference evidence="5" key="1">
    <citation type="submission" date="2015-10" db="EMBL/GenBank/DDBJ databases">
        <authorList>
            <person name="Gilbert D.G."/>
        </authorList>
    </citation>
    <scope>NUCLEOTIDE SEQUENCE</scope>
</reference>
<keyword evidence="2" id="KW-0489">Methyltransferase</keyword>
<dbReference type="EMBL" id="FAXA01000174">
    <property type="protein sequence ID" value="CUV02071.1"/>
    <property type="molecule type" value="Genomic_DNA"/>
</dbReference>
<evidence type="ECO:0000313" key="5">
    <source>
        <dbReference type="EMBL" id="CUV02071.1"/>
    </source>
</evidence>
<dbReference type="InterPro" id="IPR029063">
    <property type="entry name" value="SAM-dependent_MTases_sf"/>
</dbReference>
<dbReference type="PANTHER" id="PTHR12049:SF7">
    <property type="entry name" value="PROTEIN ARGININE METHYLTRANSFERASE NDUFAF7, MITOCHONDRIAL"/>
    <property type="match status" value="1"/>
</dbReference>
<keyword evidence="4" id="KW-0496">Mitochondrion</keyword>